<reference evidence="5" key="1">
    <citation type="journal article" date="2019" name="Int. J. Syst. Evol. Microbiol.">
        <title>The Global Catalogue of Microorganisms (GCM) 10K type strain sequencing project: providing services to taxonomists for standard genome sequencing and annotation.</title>
        <authorList>
            <consortium name="The Broad Institute Genomics Platform"/>
            <consortium name="The Broad Institute Genome Sequencing Center for Infectious Disease"/>
            <person name="Wu L."/>
            <person name="Ma J."/>
        </authorList>
    </citation>
    <scope>NUCLEOTIDE SEQUENCE [LARGE SCALE GENOMIC DNA]</scope>
    <source>
        <strain evidence="5">CGMCC 1.13574</strain>
    </source>
</reference>
<evidence type="ECO:0000259" key="3">
    <source>
        <dbReference type="Pfam" id="PF12793"/>
    </source>
</evidence>
<evidence type="ECO:0000313" key="4">
    <source>
        <dbReference type="EMBL" id="MFD2169911.1"/>
    </source>
</evidence>
<feature type="domain" description="Transcriptional regulator SgrR N-terminal HTH" evidence="3">
    <location>
        <begin position="3"/>
        <end position="100"/>
    </location>
</feature>
<dbReference type="InterPro" id="IPR000914">
    <property type="entry name" value="SBP_5_dom"/>
</dbReference>
<accession>A0ABW4ZWB5</accession>
<dbReference type="EMBL" id="JBHUIO010000005">
    <property type="protein sequence ID" value="MFD2169911.1"/>
    <property type="molecule type" value="Genomic_DNA"/>
</dbReference>
<proteinExistence type="predicted"/>
<organism evidence="4 5">
    <name type="scientific">Tumebacillus lipolyticus</name>
    <dbReference type="NCBI Taxonomy" id="1280370"/>
    <lineage>
        <taxon>Bacteria</taxon>
        <taxon>Bacillati</taxon>
        <taxon>Bacillota</taxon>
        <taxon>Bacilli</taxon>
        <taxon>Bacillales</taxon>
        <taxon>Alicyclobacillaceae</taxon>
        <taxon>Tumebacillus</taxon>
    </lineage>
</organism>
<dbReference type="InterPro" id="IPR039424">
    <property type="entry name" value="SBP_5"/>
</dbReference>
<feature type="domain" description="Solute-binding protein family 5" evidence="2">
    <location>
        <begin position="174"/>
        <end position="499"/>
    </location>
</feature>
<dbReference type="InterPro" id="IPR025370">
    <property type="entry name" value="SgrR_HTH_N"/>
</dbReference>
<name>A0ABW4ZWB5_9BACL</name>
<dbReference type="CDD" id="cd08507">
    <property type="entry name" value="PBP2_SgrR_like"/>
    <property type="match status" value="1"/>
</dbReference>
<keyword evidence="5" id="KW-1185">Reference proteome</keyword>
<dbReference type="Gene3D" id="3.10.105.10">
    <property type="entry name" value="Dipeptide-binding Protein, Domain 3"/>
    <property type="match status" value="1"/>
</dbReference>
<comment type="caution">
    <text evidence="4">The sequence shown here is derived from an EMBL/GenBank/DDBJ whole genome shotgun (WGS) entry which is preliminary data.</text>
</comment>
<dbReference type="Pfam" id="PF00496">
    <property type="entry name" value="SBP_bac_5"/>
    <property type="match status" value="1"/>
</dbReference>
<dbReference type="PANTHER" id="PTHR30290">
    <property type="entry name" value="PERIPLASMIC BINDING COMPONENT OF ABC TRANSPORTER"/>
    <property type="match status" value="1"/>
</dbReference>
<evidence type="ECO:0000256" key="1">
    <source>
        <dbReference type="ARBA" id="ARBA00023125"/>
    </source>
</evidence>
<dbReference type="Gene3D" id="3.40.190.10">
    <property type="entry name" value="Periplasmic binding protein-like II"/>
    <property type="match status" value="1"/>
</dbReference>
<keyword evidence="1" id="KW-0238">DNA-binding</keyword>
<dbReference type="PANTHER" id="PTHR30290:SF72">
    <property type="entry name" value="HTH-TYPE TRANSCRIPTIONAL REGULATOR SGRR"/>
    <property type="match status" value="1"/>
</dbReference>
<evidence type="ECO:0000259" key="2">
    <source>
        <dbReference type="Pfam" id="PF00496"/>
    </source>
</evidence>
<dbReference type="SUPFAM" id="SSF53850">
    <property type="entry name" value="Periplasmic binding protein-like II"/>
    <property type="match status" value="1"/>
</dbReference>
<dbReference type="Pfam" id="PF12793">
    <property type="entry name" value="SgrR_N"/>
    <property type="match status" value="1"/>
</dbReference>
<dbReference type="Proteomes" id="UP001597343">
    <property type="component" value="Unassembled WGS sequence"/>
</dbReference>
<protein>
    <submittedName>
        <fullName evidence="4">ABC transporter substrate-binding protein</fullName>
    </submittedName>
</protein>
<dbReference type="RefSeq" id="WP_386045427.1">
    <property type="nucleotide sequence ID" value="NZ_JBHUIO010000005.1"/>
</dbReference>
<gene>
    <name evidence="4" type="ORF">ACFSOY_07880</name>
</gene>
<sequence>MQLADHYIRLAQKTPVGQQLPIPLEEVANILCCTARNAKLVLKKLAEHNWVHWQPGRGRGNRSLLTLQIAPDDLLYSLAIELVQKGDLPAASALVESYRDDFPALPSRFQTWLSSHFGYHVEAREGRAVDTLRITHSRPLFQLDPAHAWLRSEWHLVKHLFDTLVTYDASTATICPHLAHDWEVSADATEYTFFLRKGVLFHNGTQLTADDVAFTLHRLQTDSLYAWMFADLEEITVHSEQILHLKLRAPNHLFLHILSDPRAAVLPQEYFTEIGADFARLPVGSGPFKIVRNDEAMLVLQAFAPYFRERPFLDRIEIWVLPDLDLPASSNEYDIRYTGGAANWNTIHQVERSFQLLTMNLNKPGPLQHPAFREALTLLLDRRQMISDLGGARFALASRFDQSLEDTAEEIAPPDRPLITALLAESGYDGRTLSLITMPDEDHREDCVWMQQRCQEFGIDLQFKLLDAREMIRSERIGEADMCLDGATVIDHLELSYLDLLRTPSFFIYPHLSKQLRQLTAETISALLQIASGEERHRRLQALESELLEQKVILPLYRNRITISTPRFLHGVSLNSQGWVDYRQLWFKKKDLHS</sequence>
<evidence type="ECO:0000313" key="5">
    <source>
        <dbReference type="Proteomes" id="UP001597343"/>
    </source>
</evidence>